<accession>A0AAD0WFC2</accession>
<dbReference type="InterPro" id="IPR050109">
    <property type="entry name" value="HTH-type_TetR-like_transc_reg"/>
</dbReference>
<evidence type="ECO:0000256" key="4">
    <source>
        <dbReference type="ARBA" id="ARBA00023163"/>
    </source>
</evidence>
<dbReference type="Pfam" id="PF00440">
    <property type="entry name" value="TetR_N"/>
    <property type="match status" value="1"/>
</dbReference>
<keyword evidence="7" id="KW-0614">Plasmid</keyword>
<dbReference type="PANTHER" id="PTHR30055">
    <property type="entry name" value="HTH-TYPE TRANSCRIPTIONAL REGULATOR RUTR"/>
    <property type="match status" value="1"/>
</dbReference>
<reference evidence="7 8" key="1">
    <citation type="submission" date="2018-08" db="EMBL/GenBank/DDBJ databases">
        <title>Draft genome sequence of Pseudoalteromonas donghaensis HJ51.</title>
        <authorList>
            <person name="Oh J."/>
            <person name="Roh D."/>
        </authorList>
    </citation>
    <scope>NUCLEOTIDE SEQUENCE [LARGE SCALE GENOMIC DNA]</scope>
    <source>
        <strain evidence="7 8">HJ51</strain>
        <plasmid evidence="7 8">unnamed2</plasmid>
    </source>
</reference>
<dbReference type="PANTHER" id="PTHR30055:SF240">
    <property type="entry name" value="HTH-TYPE TRANSCRIPTIONAL REGULATOR ACRR"/>
    <property type="match status" value="1"/>
</dbReference>
<feature type="domain" description="HTH tetR-type" evidence="6">
    <location>
        <begin position="15"/>
        <end position="75"/>
    </location>
</feature>
<keyword evidence="1" id="KW-0678">Repressor</keyword>
<evidence type="ECO:0000256" key="1">
    <source>
        <dbReference type="ARBA" id="ARBA00022491"/>
    </source>
</evidence>
<organism evidence="7 8">
    <name type="scientific">Pseudoalteromonas lipolytica</name>
    <dbReference type="NCBI Taxonomy" id="570156"/>
    <lineage>
        <taxon>Bacteria</taxon>
        <taxon>Pseudomonadati</taxon>
        <taxon>Pseudomonadota</taxon>
        <taxon>Gammaproteobacteria</taxon>
        <taxon>Alteromonadales</taxon>
        <taxon>Pseudoalteromonadaceae</taxon>
        <taxon>Pseudoalteromonas</taxon>
    </lineage>
</organism>
<keyword evidence="4" id="KW-0804">Transcription</keyword>
<dbReference type="InterPro" id="IPR009057">
    <property type="entry name" value="Homeodomain-like_sf"/>
</dbReference>
<dbReference type="PROSITE" id="PS01081">
    <property type="entry name" value="HTH_TETR_1"/>
    <property type="match status" value="1"/>
</dbReference>
<protein>
    <submittedName>
        <fullName evidence="7">TetR family transcriptional regulator</fullName>
    </submittedName>
</protein>
<evidence type="ECO:0000313" key="8">
    <source>
        <dbReference type="Proteomes" id="UP000264605"/>
    </source>
</evidence>
<geneLocation type="plasmid" evidence="7 8">
    <name>unnamed2</name>
</geneLocation>
<dbReference type="AlphaFoldDB" id="A0AAD0WFC2"/>
<proteinExistence type="predicted"/>
<dbReference type="KEGG" id="pdj:D0907_20195"/>
<gene>
    <name evidence="7" type="ORF">D0907_20195</name>
</gene>
<dbReference type="GO" id="GO:0000976">
    <property type="term" value="F:transcription cis-regulatory region binding"/>
    <property type="evidence" value="ECO:0007669"/>
    <property type="project" value="TreeGrafter"/>
</dbReference>
<dbReference type="PRINTS" id="PR00455">
    <property type="entry name" value="HTHTETR"/>
</dbReference>
<dbReference type="EMBL" id="CP032092">
    <property type="protein sequence ID" value="AXV67656.1"/>
    <property type="molecule type" value="Genomic_DNA"/>
</dbReference>
<evidence type="ECO:0000256" key="5">
    <source>
        <dbReference type="PROSITE-ProRule" id="PRU00335"/>
    </source>
</evidence>
<evidence type="ECO:0000313" key="7">
    <source>
        <dbReference type="EMBL" id="AXV67656.1"/>
    </source>
</evidence>
<keyword evidence="3 5" id="KW-0238">DNA-binding</keyword>
<dbReference type="PROSITE" id="PS50977">
    <property type="entry name" value="HTH_TETR_2"/>
    <property type="match status" value="1"/>
</dbReference>
<sequence>MVTTIVVRKTKEEAQETRNLILDTAETVFSEKGVSRTTLNDIAKAADLTRGAIYWHFKNKADLFDAILQRVILPMDEFIATPDLHPEQQPLAYLRIRSMHVVRTLAENPQIQRVFDIVMHKTEMVDDMLPIRDMHLETIQGCLQTIETDFQAAIDKGELPASTNARRAAIGLHSLIDGLFANYVLSPELFDLMEQAEFTIDNYLHGLVNRK</sequence>
<dbReference type="InterPro" id="IPR001647">
    <property type="entry name" value="HTH_TetR"/>
</dbReference>
<dbReference type="Pfam" id="PF08361">
    <property type="entry name" value="TetR_C_2"/>
    <property type="match status" value="1"/>
</dbReference>
<dbReference type="SUPFAM" id="SSF48498">
    <property type="entry name" value="Tetracyclin repressor-like, C-terminal domain"/>
    <property type="match status" value="1"/>
</dbReference>
<feature type="DNA-binding region" description="H-T-H motif" evidence="5">
    <location>
        <begin position="38"/>
        <end position="57"/>
    </location>
</feature>
<dbReference type="InterPro" id="IPR023772">
    <property type="entry name" value="DNA-bd_HTH_TetR-type_CS"/>
</dbReference>
<name>A0AAD0WFC2_9GAMM</name>
<dbReference type="Proteomes" id="UP000264605">
    <property type="component" value="Plasmid unnamed2"/>
</dbReference>
<evidence type="ECO:0000256" key="3">
    <source>
        <dbReference type="ARBA" id="ARBA00023125"/>
    </source>
</evidence>
<dbReference type="SUPFAM" id="SSF46689">
    <property type="entry name" value="Homeodomain-like"/>
    <property type="match status" value="1"/>
</dbReference>
<evidence type="ECO:0000256" key="2">
    <source>
        <dbReference type="ARBA" id="ARBA00023015"/>
    </source>
</evidence>
<keyword evidence="2" id="KW-0805">Transcription regulation</keyword>
<dbReference type="Gene3D" id="1.10.357.10">
    <property type="entry name" value="Tetracycline Repressor, domain 2"/>
    <property type="match status" value="1"/>
</dbReference>
<evidence type="ECO:0000259" key="6">
    <source>
        <dbReference type="PROSITE" id="PS50977"/>
    </source>
</evidence>
<dbReference type="InterPro" id="IPR036271">
    <property type="entry name" value="Tet_transcr_reg_TetR-rel_C_sf"/>
</dbReference>
<dbReference type="GO" id="GO:0003700">
    <property type="term" value="F:DNA-binding transcription factor activity"/>
    <property type="evidence" value="ECO:0007669"/>
    <property type="project" value="TreeGrafter"/>
</dbReference>
<dbReference type="InterPro" id="IPR013572">
    <property type="entry name" value="Tscrpt_reg_MAATS_C"/>
</dbReference>